<dbReference type="AlphaFoldDB" id="A0A8J7K9T6"/>
<keyword evidence="11" id="KW-1185">Reference proteome</keyword>
<dbReference type="InterPro" id="IPR035952">
    <property type="entry name" value="Rhomboid-like_sf"/>
</dbReference>
<keyword evidence="6 8" id="KW-1133">Transmembrane helix</keyword>
<organism evidence="10 11">
    <name type="scientific">Faecalibacter rhinopitheci</name>
    <dbReference type="NCBI Taxonomy" id="2779678"/>
    <lineage>
        <taxon>Bacteria</taxon>
        <taxon>Pseudomonadati</taxon>
        <taxon>Bacteroidota</taxon>
        <taxon>Flavobacteriia</taxon>
        <taxon>Flavobacteriales</taxon>
        <taxon>Weeksellaceae</taxon>
        <taxon>Faecalibacter</taxon>
    </lineage>
</organism>
<evidence type="ECO:0000259" key="9">
    <source>
        <dbReference type="Pfam" id="PF01694"/>
    </source>
</evidence>
<evidence type="ECO:0000256" key="6">
    <source>
        <dbReference type="ARBA" id="ARBA00022989"/>
    </source>
</evidence>
<dbReference type="PANTHER" id="PTHR43066">
    <property type="entry name" value="RHOMBOID-RELATED PROTEIN"/>
    <property type="match status" value="1"/>
</dbReference>
<reference evidence="10" key="1">
    <citation type="submission" date="2020-10" db="EMBL/GenBank/DDBJ databases">
        <authorList>
            <person name="Lu T."/>
            <person name="Wang Q."/>
            <person name="Han X."/>
        </authorList>
    </citation>
    <scope>NUCLEOTIDE SEQUENCE</scope>
    <source>
        <strain evidence="10">WQ 117</strain>
    </source>
</reference>
<dbReference type="InterPro" id="IPR022764">
    <property type="entry name" value="Peptidase_S54_rhomboid_dom"/>
</dbReference>
<keyword evidence="3 10" id="KW-0645">Protease</keyword>
<evidence type="ECO:0000313" key="11">
    <source>
        <dbReference type="Proteomes" id="UP000608754"/>
    </source>
</evidence>
<evidence type="ECO:0000256" key="1">
    <source>
        <dbReference type="ARBA" id="ARBA00004141"/>
    </source>
</evidence>
<keyword evidence="5" id="KW-0378">Hydrolase</keyword>
<evidence type="ECO:0000313" key="10">
    <source>
        <dbReference type="EMBL" id="MBF0596620.1"/>
    </source>
</evidence>
<evidence type="ECO:0000256" key="2">
    <source>
        <dbReference type="ARBA" id="ARBA00009045"/>
    </source>
</evidence>
<feature type="domain" description="Peptidase S54 rhomboid" evidence="9">
    <location>
        <begin position="59"/>
        <end position="205"/>
    </location>
</feature>
<dbReference type="Pfam" id="PF01694">
    <property type="entry name" value="Rhomboid"/>
    <property type="match status" value="1"/>
</dbReference>
<sequence>MILLHQTNFMKYPLPKKTIIIPLFLTSLIWIIFLIENNNLGLRDCYGVIPRTFYGLKGILFSPLFHSGWSHIISNTFPLLFLSFLTLLMYERLGYYVIGFGWILSGILLWLIGNPTFLDDSLGCHIGASGIIYMLASFLLLSGIIRKERGLMAISGIVILLYGGMFWGVIPEEFLPSSGTGKNSISWEGHLSGLAVGIFFAFLFRNVGPQKQKPYWENENYYDPREEELWQRYLDITHPKIDQDTVQEISLKEGEYQLNDEKDESIINKNNKA</sequence>
<proteinExistence type="inferred from homology"/>
<evidence type="ECO:0000256" key="3">
    <source>
        <dbReference type="ARBA" id="ARBA00022670"/>
    </source>
</evidence>
<evidence type="ECO:0000256" key="4">
    <source>
        <dbReference type="ARBA" id="ARBA00022692"/>
    </source>
</evidence>
<feature type="transmembrane region" description="Helical" evidence="8">
    <location>
        <begin position="95"/>
        <end position="113"/>
    </location>
</feature>
<feature type="transmembrane region" description="Helical" evidence="8">
    <location>
        <begin position="151"/>
        <end position="170"/>
    </location>
</feature>
<dbReference type="EMBL" id="JADGIK010000002">
    <property type="protein sequence ID" value="MBF0596620.1"/>
    <property type="molecule type" value="Genomic_DNA"/>
</dbReference>
<dbReference type="GO" id="GO:0016020">
    <property type="term" value="C:membrane"/>
    <property type="evidence" value="ECO:0007669"/>
    <property type="project" value="UniProtKB-SubCell"/>
</dbReference>
<evidence type="ECO:0000256" key="8">
    <source>
        <dbReference type="SAM" id="Phobius"/>
    </source>
</evidence>
<feature type="transmembrane region" description="Helical" evidence="8">
    <location>
        <begin position="125"/>
        <end position="144"/>
    </location>
</feature>
<keyword evidence="7 8" id="KW-0472">Membrane</keyword>
<feature type="transmembrane region" description="Helical" evidence="8">
    <location>
        <begin position="68"/>
        <end position="88"/>
    </location>
</feature>
<comment type="similarity">
    <text evidence="2">Belongs to the peptidase S54 family.</text>
</comment>
<protein>
    <submittedName>
        <fullName evidence="10">Rhomboid family intramembrane serine protease</fullName>
    </submittedName>
</protein>
<dbReference type="PANTHER" id="PTHR43066:SF1">
    <property type="entry name" value="RHOMBOID PROTEIN 2"/>
    <property type="match status" value="1"/>
</dbReference>
<gene>
    <name evidence="10" type="ORF">IM532_03970</name>
</gene>
<comment type="caution">
    <text evidence="10">The sequence shown here is derived from an EMBL/GenBank/DDBJ whole genome shotgun (WGS) entry which is preliminary data.</text>
</comment>
<comment type="subcellular location">
    <subcellularLocation>
        <location evidence="1">Membrane</location>
        <topology evidence="1">Multi-pass membrane protein</topology>
    </subcellularLocation>
</comment>
<dbReference type="GO" id="GO:0004252">
    <property type="term" value="F:serine-type endopeptidase activity"/>
    <property type="evidence" value="ECO:0007669"/>
    <property type="project" value="InterPro"/>
</dbReference>
<feature type="transmembrane region" description="Helical" evidence="8">
    <location>
        <begin position="18"/>
        <end position="35"/>
    </location>
</feature>
<evidence type="ECO:0000256" key="5">
    <source>
        <dbReference type="ARBA" id="ARBA00022801"/>
    </source>
</evidence>
<dbReference type="GO" id="GO:0006508">
    <property type="term" value="P:proteolysis"/>
    <property type="evidence" value="ECO:0007669"/>
    <property type="project" value="UniProtKB-KW"/>
</dbReference>
<accession>A0A8J7K9T6</accession>
<feature type="transmembrane region" description="Helical" evidence="8">
    <location>
        <begin position="190"/>
        <end position="208"/>
    </location>
</feature>
<keyword evidence="4 8" id="KW-0812">Transmembrane</keyword>
<dbReference type="SUPFAM" id="SSF144091">
    <property type="entry name" value="Rhomboid-like"/>
    <property type="match status" value="1"/>
</dbReference>
<name>A0A8J7K9T6_9FLAO</name>
<evidence type="ECO:0000256" key="7">
    <source>
        <dbReference type="ARBA" id="ARBA00023136"/>
    </source>
</evidence>
<dbReference type="Proteomes" id="UP000608754">
    <property type="component" value="Unassembled WGS sequence"/>
</dbReference>
<dbReference type="Gene3D" id="1.20.1540.10">
    <property type="entry name" value="Rhomboid-like"/>
    <property type="match status" value="1"/>
</dbReference>